<name>A0ABV5FW35_9MICC</name>
<feature type="compositionally biased region" description="Basic and acidic residues" evidence="1">
    <location>
        <begin position="61"/>
        <end position="70"/>
    </location>
</feature>
<organism evidence="2 3">
    <name type="scientific">Citricoccus parietis</name>
    <dbReference type="NCBI Taxonomy" id="592307"/>
    <lineage>
        <taxon>Bacteria</taxon>
        <taxon>Bacillati</taxon>
        <taxon>Actinomycetota</taxon>
        <taxon>Actinomycetes</taxon>
        <taxon>Micrococcales</taxon>
        <taxon>Micrococcaceae</taxon>
        <taxon>Citricoccus</taxon>
    </lineage>
</organism>
<accession>A0ABV5FW35</accession>
<sequence length="70" mass="7672">MRPAASLRDRARPRSARAMSRRVRSPLPVVLGLLMTDPAAAVVPPAAAPRRPAPHGRPRSPRRDSAHRPR</sequence>
<evidence type="ECO:0000313" key="3">
    <source>
        <dbReference type="Proteomes" id="UP001589575"/>
    </source>
</evidence>
<reference evidence="2 3" key="1">
    <citation type="submission" date="2024-09" db="EMBL/GenBank/DDBJ databases">
        <authorList>
            <person name="Sun Q."/>
            <person name="Mori K."/>
        </authorList>
    </citation>
    <scope>NUCLEOTIDE SEQUENCE [LARGE SCALE GENOMIC DNA]</scope>
    <source>
        <strain evidence="2 3">CCM 7609</strain>
    </source>
</reference>
<evidence type="ECO:0000313" key="2">
    <source>
        <dbReference type="EMBL" id="MFB9070895.1"/>
    </source>
</evidence>
<proteinExistence type="predicted"/>
<dbReference type="Proteomes" id="UP001589575">
    <property type="component" value="Unassembled WGS sequence"/>
</dbReference>
<feature type="region of interest" description="Disordered" evidence="1">
    <location>
        <begin position="1"/>
        <end position="25"/>
    </location>
</feature>
<keyword evidence="3" id="KW-1185">Reference proteome</keyword>
<feature type="compositionally biased region" description="Basic residues" evidence="1">
    <location>
        <begin position="13"/>
        <end position="24"/>
    </location>
</feature>
<feature type="region of interest" description="Disordered" evidence="1">
    <location>
        <begin position="42"/>
        <end position="70"/>
    </location>
</feature>
<dbReference type="EMBL" id="JBHMFI010000001">
    <property type="protein sequence ID" value="MFB9070895.1"/>
    <property type="molecule type" value="Genomic_DNA"/>
</dbReference>
<protein>
    <submittedName>
        <fullName evidence="2">Uncharacterized protein</fullName>
    </submittedName>
</protein>
<gene>
    <name evidence="2" type="ORF">ACFFX0_06685</name>
</gene>
<comment type="caution">
    <text evidence="2">The sequence shown here is derived from an EMBL/GenBank/DDBJ whole genome shotgun (WGS) entry which is preliminary data.</text>
</comment>
<evidence type="ECO:0000256" key="1">
    <source>
        <dbReference type="SAM" id="MobiDB-lite"/>
    </source>
</evidence>